<dbReference type="InterPro" id="IPR041662">
    <property type="entry name" value="SusD-like_2"/>
</dbReference>
<protein>
    <submittedName>
        <fullName evidence="1">SusD/RagB family nutrient-binding outer membrane lipoprotein</fullName>
    </submittedName>
</protein>
<dbReference type="SUPFAM" id="SSF48452">
    <property type="entry name" value="TPR-like"/>
    <property type="match status" value="1"/>
</dbReference>
<evidence type="ECO:0000313" key="2">
    <source>
        <dbReference type="Proteomes" id="UP001597205"/>
    </source>
</evidence>
<dbReference type="RefSeq" id="WP_380896538.1">
    <property type="nucleotide sequence ID" value="NZ_JBHTKY010000015.1"/>
</dbReference>
<dbReference type="Pfam" id="PF12771">
    <property type="entry name" value="SusD-like_2"/>
    <property type="match status" value="1"/>
</dbReference>
<reference evidence="2" key="1">
    <citation type="journal article" date="2019" name="Int. J. Syst. Evol. Microbiol.">
        <title>The Global Catalogue of Microorganisms (GCM) 10K type strain sequencing project: providing services to taxonomists for standard genome sequencing and annotation.</title>
        <authorList>
            <consortium name="The Broad Institute Genomics Platform"/>
            <consortium name="The Broad Institute Genome Sequencing Center for Infectious Disease"/>
            <person name="Wu L."/>
            <person name="Ma J."/>
        </authorList>
    </citation>
    <scope>NUCLEOTIDE SEQUENCE [LARGE SCALE GENOMIC DNA]</scope>
    <source>
        <strain evidence="2">CCUG 52468</strain>
    </source>
</reference>
<sequence length="527" mass="60211">MKKKFLFMGLMACALIYTSSCKKEDFNERYRNPSKVTEVTVERQFTGMIYSYRQLIVPEYRNLFVTLRPTIFRYLHITGWINEQNQLLPGAAAIEDRWSRYYEGLAQYRELEHVYNNSIDVEKEEKKIFMYAAKILFYDQTQQTVDVHGDIPWSKAGMLSVNQSDYKNSYPAYDKATDIYTAMLDDLKKITDDIASIQLSESIVEKFKAQDIINGGSIGAWQKYANSLRLRILTRISASPQFSARAAQEINEIISNPTKYPVINTNEENAQLDIYNLDDNSINTKNIRDAFEASGWFANLASKKMVDMMENVSDPRLKYFFEPGTGAAGVIKGLDQSLTTAVQSDQANKGQIAIYNRSTFSRNQYFPGILFSATEANLLLAEYYLKRGNATSAKDKFETAVKESIKLYQSIRAKSNDNTVAAPKAPTTDEINAFLTKINFAGATNKLELIANQKWIHFNVLQTVQAWSEVRRLDFPKFTYVIQNSDIQKTVPVKFPLPPSESVYNTENHNAVKDQDNANTKLFWDIN</sequence>
<keyword evidence="1" id="KW-0449">Lipoprotein</keyword>
<accession>A0ABW3RLJ8</accession>
<dbReference type="InterPro" id="IPR011990">
    <property type="entry name" value="TPR-like_helical_dom_sf"/>
</dbReference>
<keyword evidence="2" id="KW-1185">Reference proteome</keyword>
<name>A0ABW3RLJ8_9SPHI</name>
<dbReference type="Proteomes" id="UP001597205">
    <property type="component" value="Unassembled WGS sequence"/>
</dbReference>
<gene>
    <name evidence="1" type="ORF">ACFQ2C_10850</name>
</gene>
<comment type="caution">
    <text evidence="1">The sequence shown here is derived from an EMBL/GenBank/DDBJ whole genome shotgun (WGS) entry which is preliminary data.</text>
</comment>
<dbReference type="Gene3D" id="1.25.40.390">
    <property type="match status" value="1"/>
</dbReference>
<evidence type="ECO:0000313" key="1">
    <source>
        <dbReference type="EMBL" id="MFD1166103.1"/>
    </source>
</evidence>
<dbReference type="EMBL" id="JBHTKY010000015">
    <property type="protein sequence ID" value="MFD1166103.1"/>
    <property type="molecule type" value="Genomic_DNA"/>
</dbReference>
<proteinExistence type="predicted"/>
<organism evidence="1 2">
    <name type="scientific">Sphingobacterium daejeonense</name>
    <dbReference type="NCBI Taxonomy" id="371142"/>
    <lineage>
        <taxon>Bacteria</taxon>
        <taxon>Pseudomonadati</taxon>
        <taxon>Bacteroidota</taxon>
        <taxon>Sphingobacteriia</taxon>
        <taxon>Sphingobacteriales</taxon>
        <taxon>Sphingobacteriaceae</taxon>
        <taxon>Sphingobacterium</taxon>
    </lineage>
</organism>